<evidence type="ECO:0000313" key="2">
    <source>
        <dbReference type="Proteomes" id="UP000322726"/>
    </source>
</evidence>
<dbReference type="InterPro" id="IPR029787">
    <property type="entry name" value="Nucleotide_cyclase"/>
</dbReference>
<dbReference type="OrthoDB" id="5348025at2"/>
<name>A0A5C2H755_9BACT</name>
<dbReference type="Proteomes" id="UP000322726">
    <property type="component" value="Chromosome"/>
</dbReference>
<accession>A0A5C2H755</accession>
<dbReference type="PROSITE" id="PS50887">
    <property type="entry name" value="GGDEF"/>
    <property type="match status" value="1"/>
</dbReference>
<dbReference type="InterPro" id="IPR043128">
    <property type="entry name" value="Rev_trsase/Diguanyl_cyclase"/>
</dbReference>
<protein>
    <submittedName>
        <fullName evidence="1">Uncharacterized protein</fullName>
    </submittedName>
</protein>
<dbReference type="RefSeq" id="WP_130232290.1">
    <property type="nucleotide sequence ID" value="NZ_BMEF01000001.1"/>
</dbReference>
<dbReference type="AlphaFoldDB" id="A0A5C2H755"/>
<keyword evidence="2" id="KW-1185">Reference proteome</keyword>
<evidence type="ECO:0000313" key="1">
    <source>
        <dbReference type="EMBL" id="QEP33315.1"/>
    </source>
</evidence>
<dbReference type="Gene3D" id="3.30.70.270">
    <property type="match status" value="1"/>
</dbReference>
<proteinExistence type="predicted"/>
<dbReference type="Pfam" id="PF00990">
    <property type="entry name" value="GGDEF"/>
    <property type="match status" value="1"/>
</dbReference>
<dbReference type="SUPFAM" id="SSF55073">
    <property type="entry name" value="Nucleotide cyclase"/>
    <property type="match status" value="1"/>
</dbReference>
<dbReference type="InterPro" id="IPR000160">
    <property type="entry name" value="GGDEF_dom"/>
</dbReference>
<sequence length="818" mass="97673">MKKEIEANAKILSFYDEEDIQEIQDLKKINLVLKKNVIFDEDNDLINSAEKSSLIIINHINELSKKDLYIQKDLIELFEYNFTFIKILNSYLKRKLNNLTNNDSTYFFKDISNMMKIFSISTPFKIFNSYNDYNFKDLSSLLRDIENNLIKLKEEKEALFEVKFDSYVILLEALTQLCFINSTDSERKKTIGTFLNLMQESMNILKFNTPLSEDKLEILNHIQGTHLYYFFEKNKIDLEDKNIEKILKNLYHQMEKLQDGYTLSKNCNFGREKNHKHENEEFYIFKNNSSLILLDLINKLEISNISFERYKELDIFKKILKLYGDSFQYALDDNYELNSLETFKKSLLDSLVYEYKINEDFTKIINHNTILSDFIFTDKDFLNTNIKTIYLVLKYSKDIENFKYLHIGQILAKSKKINNDYYEYYKLKIFILIINHFTKQKAAYEVNELLILIKKYIDENKTASHLFELYSQVYLSLALYYSKDSLSIKEANENYFLYNYTNPKSILEYKHFKINEEYLINIGKYYINELKLNQNSYEKDSLIEFSQNMLKKYVQNEELELKLQINEYLSNLSNEILNNPLWEFKDIDKKLNLIIQNYLFGGVCKVFILGKKNEQEEPEDIGYNYYNLELDDSYALRFIYPIINEEKFNSILNNNRNFLMININNILKTLKQNDKQMIDYISGLYNIDKLKESIKNSNEDKIGLIEIYIKSFDKINTIYGFEKGTEIFRIISNEIKNIAKKQTGIYKLNGHRIAILLSDRNKHKEIIEKIKDMVIKYESDYIKVNSYISYTEDRKERILFSSAKSLDQIFMEETNRNN</sequence>
<gene>
    <name evidence="1" type="ORF">APAC_0145</name>
</gene>
<organism evidence="1 2">
    <name type="scientific">Malaciobacter pacificus</name>
    <dbReference type="NCBI Taxonomy" id="1080223"/>
    <lineage>
        <taxon>Bacteria</taxon>
        <taxon>Pseudomonadati</taxon>
        <taxon>Campylobacterota</taxon>
        <taxon>Epsilonproteobacteria</taxon>
        <taxon>Campylobacterales</taxon>
        <taxon>Arcobacteraceae</taxon>
        <taxon>Malaciobacter</taxon>
    </lineage>
</organism>
<reference evidence="1" key="2">
    <citation type="submission" date="2019-09" db="EMBL/GenBank/DDBJ databases">
        <title>Taxonomic note: a critical rebuttal of the proposed division of the genus Arcobacter into six genera, emended descriptions of Arcobacter anaerophilus and the genus Arcobacter, and an assessment of genus-level boundaries for Epsilonproteobacteria using in silico genomic comparator tools.</title>
        <authorList>
            <person name="On S.L.W."/>
            <person name="Miller W.G."/>
            <person name="Biggs P."/>
            <person name="Cornelius A."/>
            <person name="Vandamme P."/>
        </authorList>
    </citation>
    <scope>NUCLEOTIDE SEQUENCE [LARGE SCALE GENOMIC DNA]</scope>
    <source>
        <strain evidence="1">LMG 26638</strain>
    </source>
</reference>
<reference evidence="1" key="1">
    <citation type="submission" date="2019-09" db="EMBL/GenBank/DDBJ databases">
        <title>Complete genome sequencing of four Arcobacter species reveals a diverse suite of mobile elements.</title>
        <authorList>
            <person name="Miller W.G."/>
            <person name="Yee E."/>
            <person name="Bono J.L."/>
        </authorList>
    </citation>
    <scope>NUCLEOTIDE SEQUENCE [LARGE SCALE GENOMIC DNA]</scope>
    <source>
        <strain evidence="1">LMG 26638</strain>
    </source>
</reference>
<dbReference type="EMBL" id="CP035928">
    <property type="protein sequence ID" value="QEP33315.1"/>
    <property type="molecule type" value="Genomic_DNA"/>
</dbReference>
<dbReference type="KEGG" id="apai:APAC_0145"/>